<accession>A0A811V9E7</accession>
<evidence type="ECO:0000313" key="2">
    <source>
        <dbReference type="EMBL" id="CAD7011634.1"/>
    </source>
</evidence>
<organism evidence="2 3">
    <name type="scientific">Ceratitis capitata</name>
    <name type="common">Mediterranean fruit fly</name>
    <name type="synonym">Tephritis capitata</name>
    <dbReference type="NCBI Taxonomy" id="7213"/>
    <lineage>
        <taxon>Eukaryota</taxon>
        <taxon>Metazoa</taxon>
        <taxon>Ecdysozoa</taxon>
        <taxon>Arthropoda</taxon>
        <taxon>Hexapoda</taxon>
        <taxon>Insecta</taxon>
        <taxon>Pterygota</taxon>
        <taxon>Neoptera</taxon>
        <taxon>Endopterygota</taxon>
        <taxon>Diptera</taxon>
        <taxon>Brachycera</taxon>
        <taxon>Muscomorpha</taxon>
        <taxon>Tephritoidea</taxon>
        <taxon>Tephritidae</taxon>
        <taxon>Ceratitis</taxon>
        <taxon>Ceratitis</taxon>
    </lineage>
</organism>
<sequence>MRRNLLQMFHAYKATNTYTYAFPGMLTTSNYSIYLSQKKISKSAASVYMWETLLRCVGVQLKFKAAGKKTSASTSNCKNNTNNNNNNNNNNNKTTCADFVLMYKCVDEYKQQKKNKKNARDTIQRNGLECHVTNAHAQSTQTTKCSATLT</sequence>
<evidence type="ECO:0000256" key="1">
    <source>
        <dbReference type="SAM" id="MobiDB-lite"/>
    </source>
</evidence>
<gene>
    <name evidence="2" type="ORF">CCAP1982_LOCUS19723</name>
</gene>
<dbReference type="AlphaFoldDB" id="A0A811V9E7"/>
<reference evidence="2" key="1">
    <citation type="submission" date="2020-11" db="EMBL/GenBank/DDBJ databases">
        <authorList>
            <person name="Whitehead M."/>
        </authorList>
    </citation>
    <scope>NUCLEOTIDE SEQUENCE</scope>
    <source>
        <strain evidence="2">EGII</strain>
    </source>
</reference>
<name>A0A811V9E7_CERCA</name>
<dbReference type="Proteomes" id="UP000606786">
    <property type="component" value="Unassembled WGS sequence"/>
</dbReference>
<proteinExistence type="predicted"/>
<keyword evidence="3" id="KW-1185">Reference proteome</keyword>
<comment type="caution">
    <text evidence="2">The sequence shown here is derived from an EMBL/GenBank/DDBJ whole genome shotgun (WGS) entry which is preliminary data.</text>
</comment>
<protein>
    <submittedName>
        <fullName evidence="2">(Mediterranean fruit fly) hypothetical protein</fullName>
    </submittedName>
</protein>
<dbReference type="EMBL" id="CAJHJT010000056">
    <property type="protein sequence ID" value="CAD7011634.1"/>
    <property type="molecule type" value="Genomic_DNA"/>
</dbReference>
<feature type="region of interest" description="Disordered" evidence="1">
    <location>
        <begin position="71"/>
        <end position="91"/>
    </location>
</feature>
<evidence type="ECO:0000313" key="3">
    <source>
        <dbReference type="Proteomes" id="UP000606786"/>
    </source>
</evidence>